<feature type="compositionally biased region" description="Basic and acidic residues" evidence="1">
    <location>
        <begin position="246"/>
        <end position="256"/>
    </location>
</feature>
<comment type="caution">
    <text evidence="2">The sequence shown here is derived from an EMBL/GenBank/DDBJ whole genome shotgun (WGS) entry which is preliminary data.</text>
</comment>
<evidence type="ECO:0000313" key="2">
    <source>
        <dbReference type="EMBL" id="KAF6075063.1"/>
    </source>
</evidence>
<feature type="compositionally biased region" description="Pro residues" evidence="1">
    <location>
        <begin position="188"/>
        <end position="202"/>
    </location>
</feature>
<proteinExistence type="predicted"/>
<accession>A0A833Y939</accession>
<feature type="region of interest" description="Disordered" evidence="1">
    <location>
        <begin position="28"/>
        <end position="72"/>
    </location>
</feature>
<dbReference type="AlphaFoldDB" id="A0A833Y939"/>
<organism evidence="2 3">
    <name type="scientific">Phyllostomus discolor</name>
    <name type="common">pale spear-nosed bat</name>
    <dbReference type="NCBI Taxonomy" id="89673"/>
    <lineage>
        <taxon>Eukaryota</taxon>
        <taxon>Metazoa</taxon>
        <taxon>Chordata</taxon>
        <taxon>Craniata</taxon>
        <taxon>Vertebrata</taxon>
        <taxon>Euteleostomi</taxon>
        <taxon>Mammalia</taxon>
        <taxon>Eutheria</taxon>
        <taxon>Laurasiatheria</taxon>
        <taxon>Chiroptera</taxon>
        <taxon>Yangochiroptera</taxon>
        <taxon>Phyllostomidae</taxon>
        <taxon>Phyllostominae</taxon>
        <taxon>Phyllostomus</taxon>
    </lineage>
</organism>
<dbReference type="EMBL" id="JABVXQ010000015">
    <property type="protein sequence ID" value="KAF6075063.1"/>
    <property type="molecule type" value="Genomic_DNA"/>
</dbReference>
<feature type="region of interest" description="Disordered" evidence="1">
    <location>
        <begin position="166"/>
        <end position="210"/>
    </location>
</feature>
<feature type="region of interest" description="Disordered" evidence="1">
    <location>
        <begin position="236"/>
        <end position="256"/>
    </location>
</feature>
<reference evidence="2 3" key="1">
    <citation type="journal article" date="2020" name="Nature">
        <title>Six reference-quality genomes reveal evolution of bat adaptations.</title>
        <authorList>
            <person name="Jebb D."/>
            <person name="Huang Z."/>
            <person name="Pippel M."/>
            <person name="Hughes G.M."/>
            <person name="Lavrichenko K."/>
            <person name="Devanna P."/>
            <person name="Winkler S."/>
            <person name="Jermiin L.S."/>
            <person name="Skirmuntt E.C."/>
            <person name="Katzourakis A."/>
            <person name="Burkitt-Gray L."/>
            <person name="Ray D.A."/>
            <person name="Sullivan K.A.M."/>
            <person name="Roscito J.G."/>
            <person name="Kirilenko B.M."/>
            <person name="Davalos L.M."/>
            <person name="Corthals A.P."/>
            <person name="Power M.L."/>
            <person name="Jones G."/>
            <person name="Ransome R.D."/>
            <person name="Dechmann D.K.N."/>
            <person name="Locatelli A.G."/>
            <person name="Puechmaille S.J."/>
            <person name="Fedrigo O."/>
            <person name="Jarvis E.D."/>
            <person name="Hiller M."/>
            <person name="Vernes S.C."/>
            <person name="Myers E.W."/>
            <person name="Teeling E.C."/>
        </authorList>
    </citation>
    <scope>NUCLEOTIDE SEQUENCE [LARGE SCALE GENOMIC DNA]</scope>
    <source>
        <strain evidence="2">Bat1K_MPI-CBG_1</strain>
    </source>
</reference>
<sequence>MAVTELCVAVTPPCDDATFHWGVCNLRGDREPVSPNDAVPSGGTSGEEKRRGRGPPQHPQSPPGGAPAWGSQSRLPDATACLLLCAEAEALGLRSPGCPQAPQSAAHRGQGCLPSTWRAPPAGSAWPPEAQGQAPRAPSECSNEASRADSCDESAQNCFPLWLPAGRRDSASRPPPGQPLCPCSPALQPLPQPGLGSSPPPGRTTDNDHLLSACSVPGNMHASLCMSFLVDPQDNPMRQKPFPHGTDTEKGGCWEK</sequence>
<feature type="compositionally biased region" description="Pro residues" evidence="1">
    <location>
        <begin position="56"/>
        <end position="65"/>
    </location>
</feature>
<protein>
    <submittedName>
        <fullName evidence="2">Uncharacterized protein</fullName>
    </submittedName>
</protein>
<feature type="region of interest" description="Disordered" evidence="1">
    <location>
        <begin position="98"/>
        <end position="146"/>
    </location>
</feature>
<name>A0A833Y939_9CHIR</name>
<gene>
    <name evidence="2" type="ORF">HJG60_009461</name>
</gene>
<evidence type="ECO:0000313" key="3">
    <source>
        <dbReference type="Proteomes" id="UP000664940"/>
    </source>
</evidence>
<evidence type="ECO:0000256" key="1">
    <source>
        <dbReference type="SAM" id="MobiDB-lite"/>
    </source>
</evidence>
<dbReference type="Proteomes" id="UP000664940">
    <property type="component" value="Unassembled WGS sequence"/>
</dbReference>